<proteinExistence type="predicted"/>
<organism evidence="1 2">
    <name type="scientific">Trichinella nativa</name>
    <dbReference type="NCBI Taxonomy" id="6335"/>
    <lineage>
        <taxon>Eukaryota</taxon>
        <taxon>Metazoa</taxon>
        <taxon>Ecdysozoa</taxon>
        <taxon>Nematoda</taxon>
        <taxon>Enoplea</taxon>
        <taxon>Dorylaimia</taxon>
        <taxon>Trichinellida</taxon>
        <taxon>Trichinellidae</taxon>
        <taxon>Trichinella</taxon>
    </lineage>
</organism>
<reference evidence="1 2" key="1">
    <citation type="submission" date="2015-05" db="EMBL/GenBank/DDBJ databases">
        <title>Evolution of Trichinella species and genotypes.</title>
        <authorList>
            <person name="Korhonen P.K."/>
            <person name="Edoardo P."/>
            <person name="Giuseppe L.R."/>
            <person name="Gasser R.B."/>
        </authorList>
    </citation>
    <scope>NUCLEOTIDE SEQUENCE [LARGE SCALE GENOMIC DNA]</scope>
    <source>
        <strain evidence="1">ISS10</strain>
    </source>
</reference>
<dbReference type="EMBL" id="JYDW01000021">
    <property type="protein sequence ID" value="KRZ61151.1"/>
    <property type="molecule type" value="Genomic_DNA"/>
</dbReference>
<keyword evidence="2" id="KW-1185">Reference proteome</keyword>
<sequence length="67" mass="7228">MLADHQSRPAKAFLQDVDCLGVVLWSEGDSFDGVTRRPSSVGQQVSEFGGVVQVSPFVHICLELGPK</sequence>
<dbReference type="AlphaFoldDB" id="A0A0V1LNP0"/>
<protein>
    <submittedName>
        <fullName evidence="1">Uncharacterized protein</fullName>
    </submittedName>
</protein>
<dbReference type="OrthoDB" id="5927446at2759"/>
<comment type="caution">
    <text evidence="1">The sequence shown here is derived from an EMBL/GenBank/DDBJ whole genome shotgun (WGS) entry which is preliminary data.</text>
</comment>
<name>A0A0V1LNP0_9BILA</name>
<evidence type="ECO:0000313" key="2">
    <source>
        <dbReference type="Proteomes" id="UP000054721"/>
    </source>
</evidence>
<dbReference type="Proteomes" id="UP000054721">
    <property type="component" value="Unassembled WGS sequence"/>
</dbReference>
<evidence type="ECO:0000313" key="1">
    <source>
        <dbReference type="EMBL" id="KRZ61151.1"/>
    </source>
</evidence>
<accession>A0A0V1LNP0</accession>
<gene>
    <name evidence="1" type="ORF">T02_12767</name>
</gene>